<evidence type="ECO:0000313" key="3">
    <source>
        <dbReference type="EMBL" id="KAK7424065.1"/>
    </source>
</evidence>
<dbReference type="SUPFAM" id="SSF56300">
    <property type="entry name" value="Metallo-dependent phosphatases"/>
    <property type="match status" value="1"/>
</dbReference>
<evidence type="ECO:0000259" key="2">
    <source>
        <dbReference type="Pfam" id="PF00149"/>
    </source>
</evidence>
<comment type="caution">
    <text evidence="3">The sequence shown here is derived from an EMBL/GenBank/DDBJ whole genome shotgun (WGS) entry which is preliminary data.</text>
</comment>
<dbReference type="InterPro" id="IPR004843">
    <property type="entry name" value="Calcineurin-like_PHP"/>
</dbReference>
<sequence length="395" mass="42278">MLLSASNNDLVWIKDLDPAHLPTSNTPSGLGKPPEQLAKRLIIIGDVHGHITELRNLLDKIDFNQSEGDHLVLTGDLVNKGPNSAAVVQLAMDLGADAVRGNNEDRVLLVKAKQDSSSTASSGKGVTPGLAHVSVTAQNGEAPTERRTSPSSEESDRATGASLSTAQIAWLSSLPLILRIGKLKGATSPPWNAGTVLVVHAGLVPFVPLEEQRPWAVMNMRSLMYSLNDAQEGSGKEKPIKGESKNFRDGVSATLDVEEQLDKKIERAKDRGHVRSLKGVLKDERAVGQPVEGREGLAWSHVWNLHQNMLDTPAERTIVVYGHDALTGLQIEPEVELGPGNEGAGTPVKGDRYAFGLDSGCVYGKQLTALVIEADAKSGDIVHRIEQVDSKLAVV</sequence>
<protein>
    <recommendedName>
        <fullName evidence="2">Calcineurin-like phosphoesterase domain-containing protein</fullName>
    </recommendedName>
</protein>
<reference evidence="3 4" key="1">
    <citation type="journal article" date="2025" name="Microbiol. Resour. Announc.">
        <title>Draft genome sequences for Neonectria magnoliae and Neonectria punicea, canker pathogens of Liriodendron tulipifera and Acer saccharum in West Virginia.</title>
        <authorList>
            <person name="Petronek H.M."/>
            <person name="Kasson M.T."/>
            <person name="Metheny A.M."/>
            <person name="Stauder C.M."/>
            <person name="Lovett B."/>
            <person name="Lynch S.C."/>
            <person name="Garnas J.R."/>
            <person name="Kasson L.R."/>
            <person name="Stajich J.E."/>
        </authorList>
    </citation>
    <scope>NUCLEOTIDE SEQUENCE [LARGE SCALE GENOMIC DNA]</scope>
    <source>
        <strain evidence="3 4">NRRL 64653</strain>
    </source>
</reference>
<evidence type="ECO:0000256" key="1">
    <source>
        <dbReference type="SAM" id="MobiDB-lite"/>
    </source>
</evidence>
<dbReference type="Pfam" id="PF00149">
    <property type="entry name" value="Metallophos"/>
    <property type="match status" value="1"/>
</dbReference>
<proteinExistence type="predicted"/>
<evidence type="ECO:0000313" key="4">
    <source>
        <dbReference type="Proteomes" id="UP001498476"/>
    </source>
</evidence>
<dbReference type="Gene3D" id="3.60.21.10">
    <property type="match status" value="1"/>
</dbReference>
<organism evidence="3 4">
    <name type="scientific">Neonectria punicea</name>
    <dbReference type="NCBI Taxonomy" id="979145"/>
    <lineage>
        <taxon>Eukaryota</taxon>
        <taxon>Fungi</taxon>
        <taxon>Dikarya</taxon>
        <taxon>Ascomycota</taxon>
        <taxon>Pezizomycotina</taxon>
        <taxon>Sordariomycetes</taxon>
        <taxon>Hypocreomycetidae</taxon>
        <taxon>Hypocreales</taxon>
        <taxon>Nectriaceae</taxon>
        <taxon>Neonectria</taxon>
    </lineage>
</organism>
<name>A0ABR1HS72_9HYPO</name>
<dbReference type="EMBL" id="JAZAVJ010000006">
    <property type="protein sequence ID" value="KAK7424065.1"/>
    <property type="molecule type" value="Genomic_DNA"/>
</dbReference>
<dbReference type="PANTHER" id="PTHR42850:SF4">
    <property type="entry name" value="ZINC-DEPENDENT ENDOPOLYPHOSPHATASE"/>
    <property type="match status" value="1"/>
</dbReference>
<dbReference type="CDD" id="cd00144">
    <property type="entry name" value="MPP_PPP_family"/>
    <property type="match status" value="1"/>
</dbReference>
<dbReference type="PANTHER" id="PTHR42850">
    <property type="entry name" value="METALLOPHOSPHOESTERASE"/>
    <property type="match status" value="1"/>
</dbReference>
<feature type="region of interest" description="Disordered" evidence="1">
    <location>
        <begin position="135"/>
        <end position="160"/>
    </location>
</feature>
<feature type="domain" description="Calcineurin-like phosphoesterase" evidence="2">
    <location>
        <begin position="40"/>
        <end position="133"/>
    </location>
</feature>
<keyword evidence="4" id="KW-1185">Reference proteome</keyword>
<accession>A0ABR1HS72</accession>
<dbReference type="InterPro" id="IPR029052">
    <property type="entry name" value="Metallo-depent_PP-like"/>
</dbReference>
<gene>
    <name evidence="3" type="ORF">QQX98_000675</name>
</gene>
<dbReference type="Proteomes" id="UP001498476">
    <property type="component" value="Unassembled WGS sequence"/>
</dbReference>
<dbReference type="InterPro" id="IPR050126">
    <property type="entry name" value="Ap4A_hydrolase"/>
</dbReference>